<dbReference type="EMBL" id="DVIU01000098">
    <property type="protein sequence ID" value="HIS35915.1"/>
    <property type="molecule type" value="Genomic_DNA"/>
</dbReference>
<protein>
    <submittedName>
        <fullName evidence="1">Uncharacterized protein</fullName>
    </submittedName>
</protein>
<reference evidence="1" key="2">
    <citation type="journal article" date="2021" name="PeerJ">
        <title>Extensive microbial diversity within the chicken gut microbiome revealed by metagenomics and culture.</title>
        <authorList>
            <person name="Gilroy R."/>
            <person name="Ravi A."/>
            <person name="Getino M."/>
            <person name="Pursley I."/>
            <person name="Horton D.L."/>
            <person name="Alikhan N.F."/>
            <person name="Baker D."/>
            <person name="Gharbi K."/>
            <person name="Hall N."/>
            <person name="Watson M."/>
            <person name="Adriaenssens E.M."/>
            <person name="Foster-Nyarko E."/>
            <person name="Jarju S."/>
            <person name="Secka A."/>
            <person name="Antonio M."/>
            <person name="Oren A."/>
            <person name="Chaudhuri R.R."/>
            <person name="La Ragione R."/>
            <person name="Hildebrand F."/>
            <person name="Pallen M.J."/>
        </authorList>
    </citation>
    <scope>NUCLEOTIDE SEQUENCE</scope>
    <source>
        <strain evidence="1">6276</strain>
    </source>
</reference>
<evidence type="ECO:0000313" key="2">
    <source>
        <dbReference type="Proteomes" id="UP000823928"/>
    </source>
</evidence>
<name>A0A9D1JN75_9BACT</name>
<dbReference type="Proteomes" id="UP000823928">
    <property type="component" value="Unassembled WGS sequence"/>
</dbReference>
<organism evidence="1 2">
    <name type="scientific">Candidatus Scatousia excrementigallinarum</name>
    <dbReference type="NCBI Taxonomy" id="2840935"/>
    <lineage>
        <taxon>Bacteria</taxon>
        <taxon>Candidatus Scatousia</taxon>
    </lineage>
</organism>
<dbReference type="InterPro" id="IPR024079">
    <property type="entry name" value="MetalloPept_cat_dom_sf"/>
</dbReference>
<dbReference type="GO" id="GO:0008237">
    <property type="term" value="F:metallopeptidase activity"/>
    <property type="evidence" value="ECO:0007669"/>
    <property type="project" value="InterPro"/>
</dbReference>
<dbReference type="Gene3D" id="3.40.390.10">
    <property type="entry name" value="Collagenase (Catalytic Domain)"/>
    <property type="match status" value="1"/>
</dbReference>
<proteinExistence type="predicted"/>
<reference evidence="1" key="1">
    <citation type="submission" date="2020-10" db="EMBL/GenBank/DDBJ databases">
        <authorList>
            <person name="Gilroy R."/>
        </authorList>
    </citation>
    <scope>NUCLEOTIDE SEQUENCE</scope>
    <source>
        <strain evidence="1">6276</strain>
    </source>
</reference>
<sequence>MPDFYAKIYYHDGSINKVDISTKKAVKSSVEKAQKKIPNIFRNLNIHVTSDFSNLPKTGSELNKYLKENEKRFRATKGITTDDTERKEIFIQESAFIFDKVSNIFSFPPSFSAKKEIEQATMHELGHLYDYSGGDKNLHSEHQKLINKYYGKTDSEIKLLPREEKFLEEYRKNNGYSDKKEFKEALKKDLQSLNLDFRIRNNYGYLIGEFYNSGLDVIPNIKDIEAADASRMEIFAQLFSYAMGTDDGNKDDFIKLFPNTYNIVNKYIKTATDINYHLI</sequence>
<evidence type="ECO:0000313" key="1">
    <source>
        <dbReference type="EMBL" id="HIS35915.1"/>
    </source>
</evidence>
<gene>
    <name evidence="1" type="ORF">IAC10_04715</name>
</gene>
<dbReference type="AlphaFoldDB" id="A0A9D1JN75"/>
<comment type="caution">
    <text evidence="1">The sequence shown here is derived from an EMBL/GenBank/DDBJ whole genome shotgun (WGS) entry which is preliminary data.</text>
</comment>
<accession>A0A9D1JN75</accession>